<organism evidence="1 2">
    <name type="scientific">Entomophthora muscae</name>
    <dbReference type="NCBI Taxonomy" id="34485"/>
    <lineage>
        <taxon>Eukaryota</taxon>
        <taxon>Fungi</taxon>
        <taxon>Fungi incertae sedis</taxon>
        <taxon>Zoopagomycota</taxon>
        <taxon>Entomophthoromycotina</taxon>
        <taxon>Entomophthoromycetes</taxon>
        <taxon>Entomophthorales</taxon>
        <taxon>Entomophthoraceae</taxon>
        <taxon>Entomophthora</taxon>
    </lineage>
</organism>
<comment type="caution">
    <text evidence="1">The sequence shown here is derived from an EMBL/GenBank/DDBJ whole genome shotgun (WGS) entry which is preliminary data.</text>
</comment>
<proteinExistence type="predicted"/>
<reference evidence="1" key="1">
    <citation type="submission" date="2022-04" db="EMBL/GenBank/DDBJ databases">
        <title>Genome of the entomopathogenic fungus Entomophthora muscae.</title>
        <authorList>
            <person name="Elya C."/>
            <person name="Lovett B.R."/>
            <person name="Lee E."/>
            <person name="Macias A.M."/>
            <person name="Hajek A.E."/>
            <person name="De Bivort B.L."/>
            <person name="Kasson M.T."/>
            <person name="De Fine Licht H.H."/>
            <person name="Stajich J.E."/>
        </authorList>
    </citation>
    <scope>NUCLEOTIDE SEQUENCE</scope>
    <source>
        <strain evidence="1">Berkeley</strain>
    </source>
</reference>
<evidence type="ECO:0000313" key="1">
    <source>
        <dbReference type="EMBL" id="KAJ9066628.1"/>
    </source>
</evidence>
<keyword evidence="1" id="KW-0012">Acyltransferase</keyword>
<dbReference type="Proteomes" id="UP001165960">
    <property type="component" value="Unassembled WGS sequence"/>
</dbReference>
<protein>
    <submittedName>
        <fullName evidence="1">E3 ubiquitin-protein ligase uhrf1</fullName>
        <ecNumber evidence="1">2.3.2.27</ecNumber>
    </submittedName>
</protein>
<sequence length="454" mass="50243">MYCLPTPMTEVPDGDWYCHGCFNDPTKIIGVGDSSKIKSKKGCGRKWDNGMACAGVLKKCTIVKPDHVGAIPGVPVGSSYRYRVHLSESGIHRPPVSGIHGSSKTRAVSIVLAGGYVDDKDYGDHFLYTGSGGRDLSGNKRTAQQSMDQELTRSNLALALTMNTPINDKEGAVAKDWKKSSPVRVTRSYKLAKESKFAPTEGIRYDGLYKLVRYWPEPGQNGFLVWRYEFRRDDPEPAPWTPEGKKAIKELGLTMYIPEGYVVPNTKSEKDKAKPKGKAKSKAKGKGRGRKGAKEEEEESSEAEDEMEEEVVPTSKKAKVVVKSFKPRPETLKLIAQDLLNARTWQLILDHEYPSETAFLEAIMSKEFMCPICHDQVIEPVSTRCGHNACRPCLKQSLLGYGNLCPMCRGVLYPELNDLGKAEAEKELKSIANGLSVNKELVAILKHLIPSYGS</sequence>
<dbReference type="EC" id="2.3.2.27" evidence="1"/>
<keyword evidence="1" id="KW-0808">Transferase</keyword>
<accession>A0ACC2SWF9</accession>
<dbReference type="EMBL" id="QTSX02004283">
    <property type="protein sequence ID" value="KAJ9066628.1"/>
    <property type="molecule type" value="Genomic_DNA"/>
</dbReference>
<gene>
    <name evidence="1" type="primary">UHRF1_1</name>
    <name evidence="1" type="ORF">DSO57_1007702</name>
</gene>
<evidence type="ECO:0000313" key="2">
    <source>
        <dbReference type="Proteomes" id="UP001165960"/>
    </source>
</evidence>
<name>A0ACC2SWF9_9FUNG</name>
<keyword evidence="2" id="KW-1185">Reference proteome</keyword>